<proteinExistence type="predicted"/>
<evidence type="ECO:0000256" key="1">
    <source>
        <dbReference type="SAM" id="MobiDB-lite"/>
    </source>
</evidence>
<feature type="region of interest" description="Disordered" evidence="1">
    <location>
        <begin position="17"/>
        <end position="38"/>
    </location>
</feature>
<feature type="compositionally biased region" description="Polar residues" evidence="1">
    <location>
        <begin position="24"/>
        <end position="38"/>
    </location>
</feature>
<accession>A0A5M8PDB3</accession>
<reference evidence="2 3" key="1">
    <citation type="submission" date="2019-09" db="EMBL/GenBank/DDBJ databases">
        <title>The hologenome of the rock-dwelling lichen Lasallia pustulata.</title>
        <authorList>
            <person name="Greshake Tzovaras B."/>
            <person name="Segers F."/>
            <person name="Bicker A."/>
            <person name="Dal Grande F."/>
            <person name="Otte J."/>
            <person name="Hankeln T."/>
            <person name="Schmitt I."/>
            <person name="Ebersberger I."/>
        </authorList>
    </citation>
    <scope>NUCLEOTIDE SEQUENCE [LARGE SCALE GENOMIC DNA]</scope>
    <source>
        <strain evidence="2">A1-1</strain>
    </source>
</reference>
<organism evidence="2 3">
    <name type="scientific">Lasallia pustulata</name>
    <dbReference type="NCBI Taxonomy" id="136370"/>
    <lineage>
        <taxon>Eukaryota</taxon>
        <taxon>Fungi</taxon>
        <taxon>Dikarya</taxon>
        <taxon>Ascomycota</taxon>
        <taxon>Pezizomycotina</taxon>
        <taxon>Lecanoromycetes</taxon>
        <taxon>OSLEUM clade</taxon>
        <taxon>Umbilicariomycetidae</taxon>
        <taxon>Umbilicariales</taxon>
        <taxon>Umbilicariaceae</taxon>
        <taxon>Lasallia</taxon>
    </lineage>
</organism>
<dbReference type="EMBL" id="VXIT01000019">
    <property type="protein sequence ID" value="KAA6407215.1"/>
    <property type="molecule type" value="Genomic_DNA"/>
</dbReference>
<protein>
    <submittedName>
        <fullName evidence="2">Uncharacterized protein</fullName>
    </submittedName>
</protein>
<evidence type="ECO:0000313" key="3">
    <source>
        <dbReference type="Proteomes" id="UP000324767"/>
    </source>
</evidence>
<gene>
    <name evidence="2" type="ORF">FRX48_09017</name>
</gene>
<evidence type="ECO:0000313" key="2">
    <source>
        <dbReference type="EMBL" id="KAA6407215.1"/>
    </source>
</evidence>
<dbReference type="Proteomes" id="UP000324767">
    <property type="component" value="Unassembled WGS sequence"/>
</dbReference>
<name>A0A5M8PDB3_9LECA</name>
<comment type="caution">
    <text evidence="2">The sequence shown here is derived from an EMBL/GenBank/DDBJ whole genome shotgun (WGS) entry which is preliminary data.</text>
</comment>
<dbReference type="AlphaFoldDB" id="A0A5M8PDB3"/>
<sequence>MDNLRFGFVHQHGLEANMSDDNDSGTGNHHQATSTTSHKCTYDQLLRTDEHTYEYYANFNEYYVRYFVNLLNNIRRAKVLNELFSFNPDPKNGAGQTRPRV</sequence>